<dbReference type="AlphaFoldDB" id="A9DZE3"/>
<proteinExistence type="predicted"/>
<sequence>MKSMKKQSKKIGLQKTTITQLNKVAQEQLKGGATITFLGCLSRGNCTAGTGVLCY</sequence>
<dbReference type="Proteomes" id="UP000002945">
    <property type="component" value="Unassembled WGS sequence"/>
</dbReference>
<comment type="caution">
    <text evidence="1">The sequence shown here is derived from an EMBL/GenBank/DDBJ whole genome shotgun (WGS) entry which is preliminary data.</text>
</comment>
<keyword evidence="2" id="KW-1185">Reference proteome</keyword>
<gene>
    <name evidence="1" type="ORF">KAOT1_04957</name>
</gene>
<dbReference type="EMBL" id="ABIB01000006">
    <property type="protein sequence ID" value="EDP95725.1"/>
    <property type="molecule type" value="Genomic_DNA"/>
</dbReference>
<organism evidence="1 2">
    <name type="scientific">Kordia algicida OT-1</name>
    <dbReference type="NCBI Taxonomy" id="391587"/>
    <lineage>
        <taxon>Bacteria</taxon>
        <taxon>Pseudomonadati</taxon>
        <taxon>Bacteroidota</taxon>
        <taxon>Flavobacteriia</taxon>
        <taxon>Flavobacteriales</taxon>
        <taxon>Flavobacteriaceae</taxon>
        <taxon>Kordia</taxon>
    </lineage>
</organism>
<reference evidence="1 2" key="1">
    <citation type="journal article" date="2011" name="J. Bacteriol.">
        <title>Genome sequence of the algicidal bacterium Kordia algicida OT-1.</title>
        <authorList>
            <person name="Lee H.S."/>
            <person name="Kang S.G."/>
            <person name="Kwon K.K."/>
            <person name="Lee J.H."/>
            <person name="Kim S.J."/>
        </authorList>
    </citation>
    <scope>NUCLEOTIDE SEQUENCE [LARGE SCALE GENOMIC DNA]</scope>
    <source>
        <strain evidence="1 2">OT-1</strain>
    </source>
</reference>
<dbReference type="InterPro" id="IPR058238">
    <property type="entry name" value="Lant_leader_dom"/>
</dbReference>
<accession>A9DZE3</accession>
<dbReference type="HOGENOM" id="CLU_3026368_0_0_10"/>
<evidence type="ECO:0000313" key="1">
    <source>
        <dbReference type="EMBL" id="EDP95725.1"/>
    </source>
</evidence>
<dbReference type="NCBIfam" id="NF038153">
    <property type="entry name" value="lant_leader_L1a"/>
    <property type="match status" value="1"/>
</dbReference>
<dbReference type="STRING" id="391587.KAOT1_04957"/>
<protein>
    <submittedName>
        <fullName evidence="1">Uncharacterized protein</fullName>
    </submittedName>
</protein>
<name>A9DZE3_9FLAO</name>
<evidence type="ECO:0000313" key="2">
    <source>
        <dbReference type="Proteomes" id="UP000002945"/>
    </source>
</evidence>